<evidence type="ECO:0000256" key="1">
    <source>
        <dbReference type="ARBA" id="ARBA00022679"/>
    </source>
</evidence>
<evidence type="ECO:0000313" key="5">
    <source>
        <dbReference type="Proteomes" id="UP000469724"/>
    </source>
</evidence>
<dbReference type="Pfam" id="PF13439">
    <property type="entry name" value="Glyco_transf_4"/>
    <property type="match status" value="1"/>
</dbReference>
<dbReference type="PANTHER" id="PTHR46401">
    <property type="entry name" value="GLYCOSYLTRANSFERASE WBBK-RELATED"/>
    <property type="match status" value="1"/>
</dbReference>
<dbReference type="AlphaFoldDB" id="A0A7K3NGX4"/>
<dbReference type="InterPro" id="IPR028098">
    <property type="entry name" value="Glyco_trans_4-like_N"/>
</dbReference>
<sequence>MTRPRIAVDLHSLTGLMQGVRTYSLQLAQRLPGLDPDSDYLFYLPDVRGDEAARLAVKNVSLRRIPGSRLARLLSFGTRLARDRADLLHGQYLSPPFLPCPAVLTLHDVLHESHPRFYPARMRLLMRRLYPLAARRAALVLTCSQYCRREIIERYGVPEHRVAAIPLAAGGEFRPARNETDRAEASAVAAKYGLRGRYVLFVGRLEPRKNIPALVRAFQALGPHGGGELTLAAAGMADPLFATRDARELVRGDRRVSLLGRVAPEDLPHLYRGAELFAFPSHAEGFGLPPLEAMASGVPVVCSDTTALPEVVGDAGLLVSPNDEAGLARAMQRILTDGELRASLIARGLAQSGRFSWDATARATCAAYHRVLGDV</sequence>
<evidence type="ECO:0000259" key="3">
    <source>
        <dbReference type="Pfam" id="PF13439"/>
    </source>
</evidence>
<protein>
    <submittedName>
        <fullName evidence="4">Glycosyltransferase family 4 protein</fullName>
    </submittedName>
</protein>
<accession>A0A7K3NGX4</accession>
<dbReference type="Gene3D" id="3.40.50.2000">
    <property type="entry name" value="Glycogen Phosphorylase B"/>
    <property type="match status" value="2"/>
</dbReference>
<evidence type="ECO:0000259" key="2">
    <source>
        <dbReference type="Pfam" id="PF00534"/>
    </source>
</evidence>
<organism evidence="4 5">
    <name type="scientific">Desulfolutivibrio sulfodismutans</name>
    <dbReference type="NCBI Taxonomy" id="63561"/>
    <lineage>
        <taxon>Bacteria</taxon>
        <taxon>Pseudomonadati</taxon>
        <taxon>Thermodesulfobacteriota</taxon>
        <taxon>Desulfovibrionia</taxon>
        <taxon>Desulfovibrionales</taxon>
        <taxon>Desulfovibrionaceae</taxon>
        <taxon>Desulfolutivibrio</taxon>
    </lineage>
</organism>
<keyword evidence="5" id="KW-1185">Reference proteome</keyword>
<dbReference type="InterPro" id="IPR001296">
    <property type="entry name" value="Glyco_trans_1"/>
</dbReference>
<dbReference type="EMBL" id="JAAGRQ010000005">
    <property type="protein sequence ID" value="NDY55454.1"/>
    <property type="molecule type" value="Genomic_DNA"/>
</dbReference>
<evidence type="ECO:0000313" key="4">
    <source>
        <dbReference type="EMBL" id="NDY55454.1"/>
    </source>
</evidence>
<dbReference type="RefSeq" id="WP_163300512.1">
    <property type="nucleotide sequence ID" value="NZ_JAAGRQ010000005.1"/>
</dbReference>
<dbReference type="GO" id="GO:0009103">
    <property type="term" value="P:lipopolysaccharide biosynthetic process"/>
    <property type="evidence" value="ECO:0007669"/>
    <property type="project" value="TreeGrafter"/>
</dbReference>
<name>A0A7K3NGX4_9BACT</name>
<feature type="domain" description="Glycosyltransferase subfamily 4-like N-terminal" evidence="3">
    <location>
        <begin position="19"/>
        <end position="166"/>
    </location>
</feature>
<dbReference type="CDD" id="cd03809">
    <property type="entry name" value="GT4_MtfB-like"/>
    <property type="match status" value="1"/>
</dbReference>
<proteinExistence type="predicted"/>
<dbReference type="GO" id="GO:0016757">
    <property type="term" value="F:glycosyltransferase activity"/>
    <property type="evidence" value="ECO:0007669"/>
    <property type="project" value="InterPro"/>
</dbReference>
<reference evidence="4 5" key="1">
    <citation type="submission" date="2020-02" db="EMBL/GenBank/DDBJ databases">
        <title>Comparative genomics of sulfur disproportionating microorganisms.</title>
        <authorList>
            <person name="Ward L.M."/>
            <person name="Bertran E."/>
            <person name="Johnston D.T."/>
        </authorList>
    </citation>
    <scope>NUCLEOTIDE SEQUENCE [LARGE SCALE GENOMIC DNA]</scope>
    <source>
        <strain evidence="4 5">DSM 3696</strain>
    </source>
</reference>
<comment type="caution">
    <text evidence="4">The sequence shown here is derived from an EMBL/GenBank/DDBJ whole genome shotgun (WGS) entry which is preliminary data.</text>
</comment>
<feature type="domain" description="Glycosyl transferase family 1" evidence="2">
    <location>
        <begin position="197"/>
        <end position="348"/>
    </location>
</feature>
<dbReference type="PANTHER" id="PTHR46401:SF2">
    <property type="entry name" value="GLYCOSYLTRANSFERASE WBBK-RELATED"/>
    <property type="match status" value="1"/>
</dbReference>
<gene>
    <name evidence="4" type="ORF">G3N56_01680</name>
</gene>
<dbReference type="Pfam" id="PF00534">
    <property type="entry name" value="Glycos_transf_1"/>
    <property type="match status" value="1"/>
</dbReference>
<keyword evidence="1 4" id="KW-0808">Transferase</keyword>
<dbReference type="SUPFAM" id="SSF53756">
    <property type="entry name" value="UDP-Glycosyltransferase/glycogen phosphorylase"/>
    <property type="match status" value="1"/>
</dbReference>
<dbReference type="Proteomes" id="UP000469724">
    <property type="component" value="Unassembled WGS sequence"/>
</dbReference>
<dbReference type="FunFam" id="3.40.50.2000:FF:000119">
    <property type="entry name" value="Glycosyl transferase group 1"/>
    <property type="match status" value="1"/>
</dbReference>